<name>A0ACA9LAR7_9GLOM</name>
<reference evidence="1" key="1">
    <citation type="submission" date="2021-06" db="EMBL/GenBank/DDBJ databases">
        <authorList>
            <person name="Kallberg Y."/>
            <person name="Tangrot J."/>
            <person name="Rosling A."/>
        </authorList>
    </citation>
    <scope>NUCLEOTIDE SEQUENCE</scope>
    <source>
        <strain evidence="1">28 12/20/2015</strain>
    </source>
</reference>
<evidence type="ECO:0000313" key="2">
    <source>
        <dbReference type="Proteomes" id="UP000789366"/>
    </source>
</evidence>
<feature type="non-terminal residue" evidence="1">
    <location>
        <position position="58"/>
    </location>
</feature>
<accession>A0ACA9LAR7</accession>
<keyword evidence="2" id="KW-1185">Reference proteome</keyword>
<organism evidence="1 2">
    <name type="scientific">Cetraspora pellucida</name>
    <dbReference type="NCBI Taxonomy" id="1433469"/>
    <lineage>
        <taxon>Eukaryota</taxon>
        <taxon>Fungi</taxon>
        <taxon>Fungi incertae sedis</taxon>
        <taxon>Mucoromycota</taxon>
        <taxon>Glomeromycotina</taxon>
        <taxon>Glomeromycetes</taxon>
        <taxon>Diversisporales</taxon>
        <taxon>Gigasporaceae</taxon>
        <taxon>Cetraspora</taxon>
    </lineage>
</organism>
<comment type="caution">
    <text evidence="1">The sequence shown here is derived from an EMBL/GenBank/DDBJ whole genome shotgun (WGS) entry which is preliminary data.</text>
</comment>
<evidence type="ECO:0000313" key="1">
    <source>
        <dbReference type="EMBL" id="CAG8518986.1"/>
    </source>
</evidence>
<gene>
    <name evidence="1" type="ORF">SPELUC_LOCUS3840</name>
</gene>
<sequence length="58" mass="6773">MSEPQKANMLKLFNLMQNPKGKHANEIISLYLQKKALNFIMDYPKNQVKILKAENIKL</sequence>
<dbReference type="Proteomes" id="UP000789366">
    <property type="component" value="Unassembled WGS sequence"/>
</dbReference>
<proteinExistence type="predicted"/>
<dbReference type="EMBL" id="CAJVPW010003118">
    <property type="protein sequence ID" value="CAG8518986.1"/>
    <property type="molecule type" value="Genomic_DNA"/>
</dbReference>
<protein>
    <submittedName>
        <fullName evidence="1">10609_t:CDS:1</fullName>
    </submittedName>
</protein>